<keyword evidence="2" id="KW-0378">Hydrolase</keyword>
<dbReference type="PANTHER" id="PTHR22642:SF2">
    <property type="entry name" value="PROTEIN LONG AFTER FAR-RED 3"/>
    <property type="match status" value="1"/>
</dbReference>
<dbReference type="SUPFAM" id="SSF51556">
    <property type="entry name" value="Metallo-dependent hydrolases"/>
    <property type="match status" value="1"/>
</dbReference>
<dbReference type="Gene3D" id="2.30.40.10">
    <property type="entry name" value="Urease, subunit C, domain 1"/>
    <property type="match status" value="1"/>
</dbReference>
<protein>
    <submittedName>
        <fullName evidence="2">Metal-dependent hydrolase, putative</fullName>
    </submittedName>
</protein>
<dbReference type="EMBL" id="AP011177">
    <property type="protein sequence ID" value="BAJ00920.1"/>
    <property type="molecule type" value="Genomic_DNA"/>
</dbReference>
<dbReference type="InterPro" id="IPR033932">
    <property type="entry name" value="YtcJ-like"/>
</dbReference>
<dbReference type="SUPFAM" id="SSF51338">
    <property type="entry name" value="Composite domain of metallo-dependent hydrolases"/>
    <property type="match status" value="1"/>
</dbReference>
<gene>
    <name evidence="2" type="ordered locus">SVI_0949</name>
</gene>
<name>D4ZGX1_SHEVD</name>
<feature type="domain" description="Amidohydrolase 3" evidence="1">
    <location>
        <begin position="71"/>
        <end position="565"/>
    </location>
</feature>
<evidence type="ECO:0000259" key="1">
    <source>
        <dbReference type="Pfam" id="PF07969"/>
    </source>
</evidence>
<dbReference type="InterPro" id="IPR032466">
    <property type="entry name" value="Metal_Hydrolase"/>
</dbReference>
<dbReference type="STRING" id="637905.SVI_0949"/>
<dbReference type="RefSeq" id="WP_013050231.1">
    <property type="nucleotide sequence ID" value="NC_014012.1"/>
</dbReference>
<dbReference type="InterPro" id="IPR013108">
    <property type="entry name" value="Amidohydro_3"/>
</dbReference>
<dbReference type="PANTHER" id="PTHR22642">
    <property type="entry name" value="IMIDAZOLONEPROPIONASE"/>
    <property type="match status" value="1"/>
</dbReference>
<accession>D4ZGX1</accession>
<keyword evidence="3" id="KW-1185">Reference proteome</keyword>
<organism evidence="2 3">
    <name type="scientific">Shewanella violacea (strain JCM 10179 / CIP 106290 / LMG 19151 / DSS12)</name>
    <dbReference type="NCBI Taxonomy" id="637905"/>
    <lineage>
        <taxon>Bacteria</taxon>
        <taxon>Pseudomonadati</taxon>
        <taxon>Pseudomonadota</taxon>
        <taxon>Gammaproteobacteria</taxon>
        <taxon>Alteromonadales</taxon>
        <taxon>Shewanellaceae</taxon>
        <taxon>Shewanella</taxon>
    </lineage>
</organism>
<dbReference type="HOGENOM" id="CLU_009942_2_0_6"/>
<dbReference type="CDD" id="cd01300">
    <property type="entry name" value="YtcJ_like"/>
    <property type="match status" value="1"/>
</dbReference>
<dbReference type="GO" id="GO:0016810">
    <property type="term" value="F:hydrolase activity, acting on carbon-nitrogen (but not peptide) bonds"/>
    <property type="evidence" value="ECO:0007669"/>
    <property type="project" value="InterPro"/>
</dbReference>
<dbReference type="Pfam" id="PF07969">
    <property type="entry name" value="Amidohydro_3"/>
    <property type="match status" value="1"/>
</dbReference>
<sequence>MKLNSLPDGFLLNNKKATLFISNIVTVNKDQPSAEAVAVIDERIVAVGDFCQVENYLVSNNIAFEINNSFKDKVLVPGFIEAHMHTFMTAAFQARIYYVGQVDRSSTSGELVKASVTRDEFITRLKEVVADYESKPEAERSPWVDCWGFDPLLIQDGIELNKYLLDEICPNYPLAIVHASMHLFSVNSKGIELCGYSVDDDAHFIERTDEGDVTGNIAEMEAGMRIFHKGGINLQGTDEELQSFMIKLSEKQVAMGVTTMIDAGAGLPFDTMPLYKAVSEREDMLVRHHPYPLIENNKLEDVLQYRLNSTPMMSVKRVKFVTTDGSIQGFTAYLPEKSTYYNNHGNGVIQRTQEQIYDAVLPYHKAGFNVSFHCNGNGTTEVLLDMIERLQEAYPRENARHCLEHNQLVTEEQLARMKKLGVVHNLFTMHMAIWGDVHANETVGPQVVKSMEPCRSSINHGVRFSIHSDDSVTECNPLFNMWTAVNRTNIFSNITYGEYQKLTAEEALEAVTLGAAYISDEDHLKGSIEPGKLADFAILEHSPMDVDVMKIKDISVLGTVLGGKVQLSKF</sequence>
<dbReference type="Gene3D" id="3.10.310.70">
    <property type="match status" value="1"/>
</dbReference>
<dbReference type="AlphaFoldDB" id="D4ZGX1"/>
<evidence type="ECO:0000313" key="3">
    <source>
        <dbReference type="Proteomes" id="UP000002350"/>
    </source>
</evidence>
<dbReference type="Gene3D" id="3.20.20.140">
    <property type="entry name" value="Metal-dependent hydrolases"/>
    <property type="match status" value="1"/>
</dbReference>
<dbReference type="InterPro" id="IPR011059">
    <property type="entry name" value="Metal-dep_hydrolase_composite"/>
</dbReference>
<reference evidence="3" key="1">
    <citation type="journal article" date="2010" name="Mol. Biosyst.">
        <title>Complete genome sequence and comparative analysis of Shewanella violacea, a psychrophilic and piezophilic bacterium from deep sea floor sediments.</title>
        <authorList>
            <person name="Aono E."/>
            <person name="Baba T."/>
            <person name="Ara T."/>
            <person name="Nishi T."/>
            <person name="Nakamichi T."/>
            <person name="Inamoto E."/>
            <person name="Toyonaga H."/>
            <person name="Hasegawa M."/>
            <person name="Takai Y."/>
            <person name="Okumura Y."/>
            <person name="Baba M."/>
            <person name="Tomita M."/>
            <person name="Kato C."/>
            <person name="Oshima T."/>
            <person name="Nakasone K."/>
            <person name="Mori H."/>
        </authorList>
    </citation>
    <scope>NUCLEOTIDE SEQUENCE [LARGE SCALE GENOMIC DNA]</scope>
    <source>
        <strain evidence="3">JCM 10179 / CIP 106290 / LMG 19151 / DSS12</strain>
    </source>
</reference>
<evidence type="ECO:0000313" key="2">
    <source>
        <dbReference type="EMBL" id="BAJ00920.1"/>
    </source>
</evidence>
<proteinExistence type="predicted"/>
<dbReference type="eggNOG" id="COG1574">
    <property type="taxonomic scope" value="Bacteria"/>
</dbReference>
<dbReference type="Proteomes" id="UP000002350">
    <property type="component" value="Chromosome"/>
</dbReference>
<dbReference type="KEGG" id="svo:SVI_0949"/>